<feature type="chain" id="PRO_5021230461" evidence="1">
    <location>
        <begin position="20"/>
        <end position="394"/>
    </location>
</feature>
<organism evidence="2 3">
    <name type="scientific">Duncaniella freteri</name>
    <dbReference type="NCBI Taxonomy" id="2530391"/>
    <lineage>
        <taxon>Bacteria</taxon>
        <taxon>Pseudomonadati</taxon>
        <taxon>Bacteroidota</taxon>
        <taxon>Bacteroidia</taxon>
        <taxon>Bacteroidales</taxon>
        <taxon>Muribaculaceae</taxon>
        <taxon>Duncaniella</taxon>
    </lineage>
</organism>
<dbReference type="GeneID" id="82148623"/>
<feature type="signal peptide" evidence="1">
    <location>
        <begin position="1"/>
        <end position="19"/>
    </location>
</feature>
<evidence type="ECO:0000256" key="1">
    <source>
        <dbReference type="SAM" id="SignalP"/>
    </source>
</evidence>
<keyword evidence="3" id="KW-1185">Reference proteome</keyword>
<reference evidence="2 3" key="1">
    <citation type="submission" date="2019-02" db="EMBL/GenBank/DDBJ databases">
        <title>Isolation and identification of novel species under the genus Muribaculum.</title>
        <authorList>
            <person name="Miyake S."/>
            <person name="Ding Y."/>
            <person name="Low A."/>
            <person name="Soh M."/>
            <person name="Seedorf H."/>
        </authorList>
    </citation>
    <scope>NUCLEOTIDE SEQUENCE [LARGE SCALE GENOMIC DNA]</scope>
    <source>
        <strain evidence="2 3">TLL-A3</strain>
    </source>
</reference>
<protein>
    <submittedName>
        <fullName evidence="2">TolC family protein</fullName>
    </submittedName>
</protein>
<dbReference type="PANTHER" id="PTHR30203">
    <property type="entry name" value="OUTER MEMBRANE CATION EFFLUX PROTEIN"/>
    <property type="match status" value="1"/>
</dbReference>
<dbReference type="RefSeq" id="WP_135470290.1">
    <property type="nucleotide sequence ID" value="NZ_CASJPC010000008.1"/>
</dbReference>
<accession>A0A4Z0V741</accession>
<dbReference type="SUPFAM" id="SSF56954">
    <property type="entry name" value="Outer membrane efflux proteins (OEP)"/>
    <property type="match status" value="1"/>
</dbReference>
<dbReference type="Gene3D" id="1.20.1600.10">
    <property type="entry name" value="Outer membrane efflux proteins (OEP)"/>
    <property type="match status" value="1"/>
</dbReference>
<dbReference type="PANTHER" id="PTHR30203:SF24">
    <property type="entry name" value="BLR4935 PROTEIN"/>
    <property type="match status" value="1"/>
</dbReference>
<keyword evidence="1" id="KW-0732">Signal</keyword>
<name>A0A4Z0V741_9BACT</name>
<comment type="caution">
    <text evidence="2">The sequence shown here is derived from an EMBL/GenBank/DDBJ whole genome shotgun (WGS) entry which is preliminary data.</text>
</comment>
<dbReference type="GO" id="GO:0015562">
    <property type="term" value="F:efflux transmembrane transporter activity"/>
    <property type="evidence" value="ECO:0007669"/>
    <property type="project" value="InterPro"/>
</dbReference>
<dbReference type="AlphaFoldDB" id="A0A4Z0V741"/>
<dbReference type="EMBL" id="SJSA01000001">
    <property type="protein sequence ID" value="TGG39605.1"/>
    <property type="molecule type" value="Genomic_DNA"/>
</dbReference>
<gene>
    <name evidence="2" type="ORF">EZ315_02385</name>
</gene>
<proteinExistence type="predicted"/>
<dbReference type="Proteomes" id="UP000297635">
    <property type="component" value="Unassembled WGS sequence"/>
</dbReference>
<evidence type="ECO:0000313" key="3">
    <source>
        <dbReference type="Proteomes" id="UP000297635"/>
    </source>
</evidence>
<evidence type="ECO:0000313" key="2">
    <source>
        <dbReference type="EMBL" id="TGG39605.1"/>
    </source>
</evidence>
<sequence length="394" mass="44266">MTLRLLPLLLAAFIPPVMAGATPFDEALAEVMNNNLSARAEASRSQITAESILGENTLEAPEASFSHVWGSPKGTVNKWSISVSQSFDWPGVYAARREAARTASTASQYLLESTLLDLRQETRTLFIDIIHNTQLIEMQSELAERMNQMEEYYKKAAEAGAETRLDYNKTVVERIAVHRELHTLEAERSTLIATLESLNGGKDVSGIISKLGNAYPITKIPTSINEATIRERDPQYAAAMAGVDAAKSMVKVEKRSRIPGFSIGYEHENEGEDRFNGFSIGITLPVWSRKHQIKASTLEAEASLFDAELALTRRVSEMNSDKKQLDTLRHIMNEYEPVVNDKSNYELLHKALKAGQITFLTYIEEANYFIAAKRDYLDTLYEYNLILTRLSRYE</sequence>
<dbReference type="InterPro" id="IPR010131">
    <property type="entry name" value="MdtP/NodT-like"/>
</dbReference>